<dbReference type="Proteomes" id="UP000003835">
    <property type="component" value="Unassembled WGS sequence"/>
</dbReference>
<dbReference type="EMBL" id="DS989844">
    <property type="protein sequence ID" value="EDX77305.1"/>
    <property type="molecule type" value="Genomic_DNA"/>
</dbReference>
<reference evidence="2 3" key="1">
    <citation type="submission" date="2008-07" db="EMBL/GenBank/DDBJ databases">
        <authorList>
            <person name="Tandeau de Marsac N."/>
            <person name="Ferriera S."/>
            <person name="Johnson J."/>
            <person name="Kravitz S."/>
            <person name="Beeson K."/>
            <person name="Sutton G."/>
            <person name="Rogers Y.-H."/>
            <person name="Friedman R."/>
            <person name="Frazier M."/>
            <person name="Venter J.C."/>
        </authorList>
    </citation>
    <scope>NUCLEOTIDE SEQUENCE [LARGE SCALE GENOMIC DNA]</scope>
    <source>
        <strain evidence="2 3">PCC 7420</strain>
    </source>
</reference>
<dbReference type="eggNOG" id="ENOG503332N">
    <property type="taxonomic scope" value="Bacteria"/>
</dbReference>
<gene>
    <name evidence="2" type="ORF">MC7420_442</name>
</gene>
<keyword evidence="1" id="KW-0732">Signal</keyword>
<feature type="signal peptide" evidence="1">
    <location>
        <begin position="1"/>
        <end position="20"/>
    </location>
</feature>
<name>B4VLQ6_9CYAN</name>
<evidence type="ECO:0000313" key="3">
    <source>
        <dbReference type="Proteomes" id="UP000003835"/>
    </source>
</evidence>
<evidence type="ECO:0000313" key="2">
    <source>
        <dbReference type="EMBL" id="EDX77305.1"/>
    </source>
</evidence>
<keyword evidence="3" id="KW-1185">Reference proteome</keyword>
<evidence type="ECO:0000256" key="1">
    <source>
        <dbReference type="SAM" id="SignalP"/>
    </source>
</evidence>
<evidence type="ECO:0008006" key="4">
    <source>
        <dbReference type="Google" id="ProtNLM"/>
    </source>
</evidence>
<organism evidence="2 3">
    <name type="scientific">Coleofasciculus chthonoplastes PCC 7420</name>
    <dbReference type="NCBI Taxonomy" id="118168"/>
    <lineage>
        <taxon>Bacteria</taxon>
        <taxon>Bacillati</taxon>
        <taxon>Cyanobacteriota</taxon>
        <taxon>Cyanophyceae</taxon>
        <taxon>Coleofasciculales</taxon>
        <taxon>Coleofasciculaceae</taxon>
        <taxon>Coleofasciculus</taxon>
    </lineage>
</organism>
<accession>B4VLQ6</accession>
<protein>
    <recommendedName>
        <fullName evidence="4">AMIN domain-containing protein</fullName>
    </recommendedName>
</protein>
<proteinExistence type="predicted"/>
<dbReference type="AlphaFoldDB" id="B4VLQ6"/>
<dbReference type="HOGENOM" id="CLU_1823370_0_0_3"/>
<feature type="chain" id="PRO_5002825266" description="AMIN domain-containing protein" evidence="1">
    <location>
        <begin position="21"/>
        <end position="143"/>
    </location>
</feature>
<sequence>MKQFPLVLLATTTLAISSTADIHPAQAETCVAASSCREQSVKFVPGQRITVEVANLTSSVIKLQQVDVTDPLPVSPGQVLSFVRGGNTNPNFSAVLWDTQGLPLNVNIRKPEARVLRIEVLPSGRSPGVRAVYLQDDGRVEVM</sequence>
<dbReference type="STRING" id="118168.MC7420_442"/>